<keyword evidence="1 2" id="KW-0472">Membrane</keyword>
<sequence length="445" mass="47064">MRQAEQAATPTQPGWLRAWLKLMDVQIGVVPLPVFAALLLVIGVMTAKGKVPSDLSMSIGVLAVGGFVFMELGKRVRLISVTGAAAIMAFVVPSALTFYGVIPPQVVESVQTFTKVSNFLYLYIAIIIVGSIMSMPREVLVAGFLKIFVPLAAGSVVAGVVGTGVGMAMGFDWIHSLFFIVIPIMAGGLGEGAIPLSLGYSMLMDQPQEVLFAQIIPVVMLGSFTAVILSGLLNMLGKRYPHLTGEGQLQPGADPLQASQTDAAPAPSVFEPLALGSGLVTVVGLYLLGTLSQKLFDFPAPIAMLILVVAMKLLRMIPLKIERAGKDLYAFTSKVVTYPLLFAMGVALTPWDKFVSAFNLPTLVTVFATVFSMIATGFAVARRLRMYPIDVAVVNACHSGQGGTGDIAILTAANRMALMPFAQISTRIGGAITVTLALIAVRYVV</sequence>
<reference evidence="3 4" key="1">
    <citation type="submission" date="2020-04" db="EMBL/GenBank/DDBJ databases">
        <authorList>
            <person name="De Canck E."/>
        </authorList>
    </citation>
    <scope>NUCLEOTIDE SEQUENCE [LARGE SCALE GENOMIC DNA]</scope>
    <source>
        <strain evidence="3 4">LMG 3458</strain>
    </source>
</reference>
<dbReference type="PANTHER" id="PTHR40033:SF1">
    <property type="entry name" value="CITRATE-SODIUM SYMPORTER"/>
    <property type="match status" value="1"/>
</dbReference>
<evidence type="ECO:0000313" key="4">
    <source>
        <dbReference type="Proteomes" id="UP000494111"/>
    </source>
</evidence>
<feature type="transmembrane region" description="Helical" evidence="2">
    <location>
        <begin position="360"/>
        <end position="381"/>
    </location>
</feature>
<dbReference type="AlphaFoldDB" id="A0A6S7AIC2"/>
<evidence type="ECO:0000256" key="1">
    <source>
        <dbReference type="PIRNR" id="PIRNR005348"/>
    </source>
</evidence>
<dbReference type="GO" id="GO:0008514">
    <property type="term" value="F:organic anion transmembrane transporter activity"/>
    <property type="evidence" value="ECO:0007669"/>
    <property type="project" value="InterPro"/>
</dbReference>
<keyword evidence="2" id="KW-0812">Transmembrane</keyword>
<evidence type="ECO:0000313" key="3">
    <source>
        <dbReference type="EMBL" id="CAB3728683.1"/>
    </source>
</evidence>
<feature type="transmembrane region" description="Helical" evidence="2">
    <location>
        <begin position="27"/>
        <end position="49"/>
    </location>
</feature>
<proteinExistence type="inferred from homology"/>
<dbReference type="PANTHER" id="PTHR40033">
    <property type="entry name" value="NA(+)-MALATE SYMPORTER"/>
    <property type="match status" value="1"/>
</dbReference>
<accession>A0A6S7AIC2</accession>
<dbReference type="Proteomes" id="UP000494111">
    <property type="component" value="Unassembled WGS sequence"/>
</dbReference>
<feature type="transmembrane region" description="Helical" evidence="2">
    <location>
        <begin position="177"/>
        <end position="198"/>
    </location>
</feature>
<feature type="transmembrane region" description="Helical" evidence="2">
    <location>
        <begin position="328"/>
        <end position="348"/>
    </location>
</feature>
<keyword evidence="2" id="KW-1133">Transmembrane helix</keyword>
<dbReference type="RefSeq" id="WP_246289078.1">
    <property type="nucleotide sequence ID" value="NZ_CADIJO010000019.1"/>
</dbReference>
<dbReference type="InterPro" id="IPR004679">
    <property type="entry name" value="2-OHcarboxylate_transport"/>
</dbReference>
<feature type="transmembrane region" description="Helical" evidence="2">
    <location>
        <begin position="119"/>
        <end position="135"/>
    </location>
</feature>
<dbReference type="PIRSF" id="PIRSF005348">
    <property type="entry name" value="YxkH"/>
    <property type="match status" value="1"/>
</dbReference>
<gene>
    <name evidence="3" type="primary">cimH</name>
    <name evidence="3" type="ORF">LMG3458_04642</name>
</gene>
<dbReference type="GO" id="GO:0015293">
    <property type="term" value="F:symporter activity"/>
    <property type="evidence" value="ECO:0007669"/>
    <property type="project" value="UniProtKB-UniRule"/>
</dbReference>
<feature type="transmembrane region" description="Helical" evidence="2">
    <location>
        <begin position="298"/>
        <end position="316"/>
    </location>
</feature>
<feature type="transmembrane region" description="Helical" evidence="2">
    <location>
        <begin position="424"/>
        <end position="444"/>
    </location>
</feature>
<name>A0A6S7AIC2_9BURK</name>
<feature type="transmembrane region" description="Helical" evidence="2">
    <location>
        <begin position="79"/>
        <end position="99"/>
    </location>
</feature>
<protein>
    <submittedName>
        <fullName evidence="3">Citrate/malate transporter</fullName>
    </submittedName>
</protein>
<dbReference type="Pfam" id="PF03390">
    <property type="entry name" value="2HCT"/>
    <property type="match status" value="1"/>
</dbReference>
<feature type="transmembrane region" description="Helical" evidence="2">
    <location>
        <begin position="210"/>
        <end position="233"/>
    </location>
</feature>
<keyword evidence="1" id="KW-0813">Transport</keyword>
<feature type="transmembrane region" description="Helical" evidence="2">
    <location>
        <begin position="147"/>
        <end position="171"/>
    </location>
</feature>
<comment type="similarity">
    <text evidence="1">Belongs to the 2-hydroxycarboxylate transporter (2-HCT) (TC 2.A.24) family.</text>
</comment>
<dbReference type="EMBL" id="CADIJO010000019">
    <property type="protein sequence ID" value="CAB3728683.1"/>
    <property type="molecule type" value="Genomic_DNA"/>
</dbReference>
<organism evidence="3 4">
    <name type="scientific">Achromobacter deleyi</name>
    <dbReference type="NCBI Taxonomy" id="1353891"/>
    <lineage>
        <taxon>Bacteria</taxon>
        <taxon>Pseudomonadati</taxon>
        <taxon>Pseudomonadota</taxon>
        <taxon>Betaproteobacteria</taxon>
        <taxon>Burkholderiales</taxon>
        <taxon>Alcaligenaceae</taxon>
        <taxon>Achromobacter</taxon>
    </lineage>
</organism>
<dbReference type="GO" id="GO:0005886">
    <property type="term" value="C:plasma membrane"/>
    <property type="evidence" value="ECO:0007669"/>
    <property type="project" value="UniProtKB-UniRule"/>
</dbReference>
<evidence type="ECO:0000256" key="2">
    <source>
        <dbReference type="SAM" id="Phobius"/>
    </source>
</evidence>
<keyword evidence="1" id="KW-0769">Symport</keyword>